<reference evidence="2" key="2">
    <citation type="journal article" date="2008" name="Genome Biol.">
        <title>Improved genome assembly and evidence-based global gene model set for the chordate Ciona intestinalis: new insight into intron and operon populations.</title>
        <authorList>
            <person name="Satou Y."/>
            <person name="Mineta K."/>
            <person name="Ogasawara M."/>
            <person name="Sasakura Y."/>
            <person name="Shoguchi E."/>
            <person name="Ueno K."/>
            <person name="Yamada L."/>
            <person name="Matsumoto J."/>
            <person name="Wasserscheid J."/>
            <person name="Dewar K."/>
            <person name="Wiley G.B."/>
            <person name="Macmil S.L."/>
            <person name="Roe B.A."/>
            <person name="Zeller R.W."/>
            <person name="Hastings K.E."/>
            <person name="Lemaire P."/>
            <person name="Lindquist E."/>
            <person name="Endo T."/>
            <person name="Hotta K."/>
            <person name="Inaba K."/>
        </authorList>
    </citation>
    <scope>NUCLEOTIDE SEQUENCE [LARGE SCALE GENOMIC DNA]</scope>
    <source>
        <strain evidence="2">wild type</strain>
    </source>
</reference>
<feature type="transmembrane region" description="Helical" evidence="1">
    <location>
        <begin position="354"/>
        <end position="375"/>
    </location>
</feature>
<protein>
    <submittedName>
        <fullName evidence="2">Monocarboxylate transporter 12-like</fullName>
    </submittedName>
</protein>
<accession>A0A1W2WA00</accession>
<dbReference type="Ensembl" id="ENSCINT00000019171.3">
    <property type="protein sequence ID" value="ENSCINP00000019171.3"/>
    <property type="gene ID" value="ENSCING00000012407.2"/>
</dbReference>
<feature type="transmembrane region" description="Helical" evidence="1">
    <location>
        <begin position="422"/>
        <end position="441"/>
    </location>
</feature>
<dbReference type="OrthoDB" id="6435476at2759"/>
<feature type="transmembrane region" description="Helical" evidence="1">
    <location>
        <begin position="26"/>
        <end position="44"/>
    </location>
</feature>
<dbReference type="GO" id="GO:0005886">
    <property type="term" value="C:plasma membrane"/>
    <property type="evidence" value="ECO:0000318"/>
    <property type="project" value="GO_Central"/>
</dbReference>
<dbReference type="GeneID" id="100184193"/>
<reference evidence="2" key="3">
    <citation type="submission" date="2025-08" db="UniProtKB">
        <authorList>
            <consortium name="Ensembl"/>
        </authorList>
    </citation>
    <scope>IDENTIFICATION</scope>
</reference>
<feature type="transmembrane region" description="Helical" evidence="1">
    <location>
        <begin position="126"/>
        <end position="146"/>
    </location>
</feature>
<feature type="transmembrane region" description="Helical" evidence="1">
    <location>
        <begin position="64"/>
        <end position="89"/>
    </location>
</feature>
<keyword evidence="3" id="KW-1185">Reference proteome</keyword>
<dbReference type="Pfam" id="PF07690">
    <property type="entry name" value="MFS_1"/>
    <property type="match status" value="1"/>
</dbReference>
<dbReference type="Gene3D" id="1.20.1250.20">
    <property type="entry name" value="MFS general substrate transporter like domains"/>
    <property type="match status" value="2"/>
</dbReference>
<proteinExistence type="predicted"/>
<feature type="transmembrane region" description="Helical" evidence="1">
    <location>
        <begin position="183"/>
        <end position="205"/>
    </location>
</feature>
<dbReference type="GeneTree" id="ENSGT00940000165635"/>
<feature type="transmembrane region" description="Helical" evidence="1">
    <location>
        <begin position="264"/>
        <end position="286"/>
    </location>
</feature>
<reference evidence="3" key="1">
    <citation type="journal article" date="2002" name="Science">
        <title>The draft genome of Ciona intestinalis: insights into chordate and vertebrate origins.</title>
        <authorList>
            <person name="Dehal P."/>
            <person name="Satou Y."/>
            <person name="Campbell R.K."/>
            <person name="Chapman J."/>
            <person name="Degnan B."/>
            <person name="De Tomaso A."/>
            <person name="Davidson B."/>
            <person name="Di Gregorio A."/>
            <person name="Gelpke M."/>
            <person name="Goodstein D.M."/>
            <person name="Harafuji N."/>
            <person name="Hastings K.E."/>
            <person name="Ho I."/>
            <person name="Hotta K."/>
            <person name="Huang W."/>
            <person name="Kawashima T."/>
            <person name="Lemaire P."/>
            <person name="Martinez D."/>
            <person name="Meinertzhagen I.A."/>
            <person name="Necula S."/>
            <person name="Nonaka M."/>
            <person name="Putnam N."/>
            <person name="Rash S."/>
            <person name="Saiga H."/>
            <person name="Satake M."/>
            <person name="Terry A."/>
            <person name="Yamada L."/>
            <person name="Wang H.G."/>
            <person name="Awazu S."/>
            <person name="Azumi K."/>
            <person name="Boore J."/>
            <person name="Branno M."/>
            <person name="Chin-Bow S."/>
            <person name="DeSantis R."/>
            <person name="Doyle S."/>
            <person name="Francino P."/>
            <person name="Keys D.N."/>
            <person name="Haga S."/>
            <person name="Hayashi H."/>
            <person name="Hino K."/>
            <person name="Imai K.S."/>
            <person name="Inaba K."/>
            <person name="Kano S."/>
            <person name="Kobayashi K."/>
            <person name="Kobayashi M."/>
            <person name="Lee B.I."/>
            <person name="Makabe K.W."/>
            <person name="Manohar C."/>
            <person name="Matassi G."/>
            <person name="Medina M."/>
            <person name="Mochizuki Y."/>
            <person name="Mount S."/>
            <person name="Morishita T."/>
            <person name="Miura S."/>
            <person name="Nakayama A."/>
            <person name="Nishizaka S."/>
            <person name="Nomoto H."/>
            <person name="Ohta F."/>
            <person name="Oishi K."/>
            <person name="Rigoutsos I."/>
            <person name="Sano M."/>
            <person name="Sasaki A."/>
            <person name="Sasakura Y."/>
            <person name="Shoguchi E."/>
            <person name="Shin-i T."/>
            <person name="Spagnuolo A."/>
            <person name="Stainier D."/>
            <person name="Suzuki M.M."/>
            <person name="Tassy O."/>
            <person name="Takatori N."/>
            <person name="Tokuoka M."/>
            <person name="Yagi K."/>
            <person name="Yoshizaki F."/>
            <person name="Wada S."/>
            <person name="Zhang C."/>
            <person name="Hyatt P.D."/>
            <person name="Larimer F."/>
            <person name="Detter C."/>
            <person name="Doggett N."/>
            <person name="Glavina T."/>
            <person name="Hawkins T."/>
            <person name="Richardson P."/>
            <person name="Lucas S."/>
            <person name="Kohara Y."/>
            <person name="Levine M."/>
            <person name="Satoh N."/>
            <person name="Rokhsar D.S."/>
        </authorList>
    </citation>
    <scope>NUCLEOTIDE SEQUENCE [LARGE SCALE GENOMIC DNA]</scope>
</reference>
<feature type="transmembrane region" description="Helical" evidence="1">
    <location>
        <begin position="332"/>
        <end position="348"/>
    </location>
</feature>
<dbReference type="EMBL" id="EAAA01001766">
    <property type="status" value="NOT_ANNOTATED_CDS"/>
    <property type="molecule type" value="Genomic_DNA"/>
</dbReference>
<name>F6TL82_CIOIN</name>
<evidence type="ECO:0000313" key="2">
    <source>
        <dbReference type="Ensembl" id="ENSCINP00000019171.3"/>
    </source>
</evidence>
<dbReference type="OMA" id="STHTWIA"/>
<dbReference type="FunFam" id="1.20.1250.20:FF:001318">
    <property type="entry name" value="monocarboxylate transporter 3 isoform X2"/>
    <property type="match status" value="1"/>
</dbReference>
<dbReference type="Proteomes" id="UP000008144">
    <property type="component" value="Chromosome 3"/>
</dbReference>
<evidence type="ECO:0000313" key="3">
    <source>
        <dbReference type="Proteomes" id="UP000008144"/>
    </source>
</evidence>
<dbReference type="InParanoid" id="F6TL82"/>
<keyword evidence="1" id="KW-0472">Membrane</keyword>
<accession>F6TL82</accession>
<dbReference type="PANTHER" id="PTHR11360:SF284">
    <property type="entry name" value="EG:103B4.3 PROTEIN-RELATED"/>
    <property type="match status" value="1"/>
</dbReference>
<dbReference type="PANTHER" id="PTHR11360">
    <property type="entry name" value="MONOCARBOXYLATE TRANSPORTER"/>
    <property type="match status" value="1"/>
</dbReference>
<dbReference type="InterPro" id="IPR050327">
    <property type="entry name" value="Proton-linked_MCT"/>
</dbReference>
<reference evidence="2" key="4">
    <citation type="submission" date="2025-09" db="UniProtKB">
        <authorList>
            <consortium name="Ensembl"/>
        </authorList>
    </citation>
    <scope>IDENTIFICATION</scope>
</reference>
<dbReference type="FunFam" id="1.20.1250.20:FF:000610">
    <property type="entry name" value="monocarboxylate transporter 12-like"/>
    <property type="match status" value="1"/>
</dbReference>
<keyword evidence="1" id="KW-0812">Transmembrane</keyword>
<organism evidence="2 3">
    <name type="scientific">Ciona intestinalis</name>
    <name type="common">Transparent sea squirt</name>
    <name type="synonym">Ascidia intestinalis</name>
    <dbReference type="NCBI Taxonomy" id="7719"/>
    <lineage>
        <taxon>Eukaryota</taxon>
        <taxon>Metazoa</taxon>
        <taxon>Chordata</taxon>
        <taxon>Tunicata</taxon>
        <taxon>Ascidiacea</taxon>
        <taxon>Phlebobranchia</taxon>
        <taxon>Cionidae</taxon>
        <taxon>Ciona</taxon>
    </lineage>
</organism>
<dbReference type="KEGG" id="cin:100184193"/>
<dbReference type="InterPro" id="IPR011701">
    <property type="entry name" value="MFS"/>
</dbReference>
<keyword evidence="1" id="KW-1133">Transmembrane helix</keyword>
<feature type="transmembrane region" description="Helical" evidence="1">
    <location>
        <begin position="158"/>
        <end position="177"/>
    </location>
</feature>
<gene>
    <name evidence="2" type="primary">LOC100184193</name>
</gene>
<sequence length="455" mass="49739">MNANENEQYSETMIQQNKPKIAKESGWRWVVVLASLVFIAIRTGTERCYSVFYLSLMHKYNIEYAEVSQLMSTFYIAYGCSGILAAPLIKWAGCRACMMTLGIIASVSCFIGSLPGPFWKIVLCNGLIPGVCFGIQVVIAFTAVNQRFKSQLNLANQLICLGFAAGSFLSCPLYQALVENYTVNGALMVISGFYLHTIASGAAMWPLDKKPIAEEINAFRAGTTDEIESTGIKRNGTANVRRASRMFQSVRHSFGLNLFCRPEFYLAVFVYACQIIALSSVFSFLIPCAVTKFSLNKTQASFLPSAEAVGEMIAKFIWGIFFNRIPKRWQKPVVCCHFLVASVLLAILPSVRGFPSLLCICATFGLMVGGIDGFYSCVCIEVFGTEAFAAVFGYTNVVALGSSSGFLLLIGGIIDSTKDPSVAFYFGCGSYVLAAFLLFCLNQRISNSSKKVTNA</sequence>
<feature type="transmembrane region" description="Helical" evidence="1">
    <location>
        <begin position="387"/>
        <end position="410"/>
    </location>
</feature>
<dbReference type="SUPFAM" id="SSF103473">
    <property type="entry name" value="MFS general substrate transporter"/>
    <property type="match status" value="1"/>
</dbReference>
<evidence type="ECO:0000256" key="1">
    <source>
        <dbReference type="SAM" id="Phobius"/>
    </source>
</evidence>
<dbReference type="HOGENOM" id="CLU_001265_59_1_1"/>
<dbReference type="GO" id="GO:0008028">
    <property type="term" value="F:monocarboxylic acid transmembrane transporter activity"/>
    <property type="evidence" value="ECO:0000318"/>
    <property type="project" value="GO_Central"/>
</dbReference>
<dbReference type="AlphaFoldDB" id="F6TL82"/>
<dbReference type="InterPro" id="IPR036259">
    <property type="entry name" value="MFS_trans_sf"/>
</dbReference>
<dbReference type="RefSeq" id="XP_002125230.1">
    <property type="nucleotide sequence ID" value="XM_002125194.4"/>
</dbReference>